<comment type="caution">
    <text evidence="2">The sequence shown here is derived from an EMBL/GenBank/DDBJ whole genome shotgun (WGS) entry which is preliminary data.</text>
</comment>
<dbReference type="AlphaFoldDB" id="A0A699XXW7"/>
<evidence type="ECO:0000313" key="2">
    <source>
        <dbReference type="EMBL" id="GFD60634.1"/>
    </source>
</evidence>
<sequence length="65" mass="6892">GRGAERVVWHRRRGAGQDGSGAHAHDRFRHSVHLPADSGHPALPQQRGVALCAELLGPGRRAGGQ</sequence>
<name>A0A699XXW7_TANCI</name>
<feature type="region of interest" description="Disordered" evidence="1">
    <location>
        <begin position="1"/>
        <end position="25"/>
    </location>
</feature>
<accession>A0A699XXW7</accession>
<feature type="non-terminal residue" evidence="2">
    <location>
        <position position="1"/>
    </location>
</feature>
<protein>
    <submittedName>
        <fullName evidence="2">Uncharacterized protein</fullName>
    </submittedName>
</protein>
<dbReference type="EMBL" id="BKCJ011880388">
    <property type="protein sequence ID" value="GFD60634.1"/>
    <property type="molecule type" value="Genomic_DNA"/>
</dbReference>
<gene>
    <name evidence="2" type="ORF">Tci_932603</name>
</gene>
<proteinExistence type="predicted"/>
<evidence type="ECO:0000256" key="1">
    <source>
        <dbReference type="SAM" id="MobiDB-lite"/>
    </source>
</evidence>
<reference evidence="2" key="1">
    <citation type="journal article" date="2019" name="Sci. Rep.">
        <title>Draft genome of Tanacetum cinerariifolium, the natural source of mosquito coil.</title>
        <authorList>
            <person name="Yamashiro T."/>
            <person name="Shiraishi A."/>
            <person name="Satake H."/>
            <person name="Nakayama K."/>
        </authorList>
    </citation>
    <scope>NUCLEOTIDE SEQUENCE</scope>
</reference>
<organism evidence="2">
    <name type="scientific">Tanacetum cinerariifolium</name>
    <name type="common">Dalmatian daisy</name>
    <name type="synonym">Chrysanthemum cinerariifolium</name>
    <dbReference type="NCBI Taxonomy" id="118510"/>
    <lineage>
        <taxon>Eukaryota</taxon>
        <taxon>Viridiplantae</taxon>
        <taxon>Streptophyta</taxon>
        <taxon>Embryophyta</taxon>
        <taxon>Tracheophyta</taxon>
        <taxon>Spermatophyta</taxon>
        <taxon>Magnoliopsida</taxon>
        <taxon>eudicotyledons</taxon>
        <taxon>Gunneridae</taxon>
        <taxon>Pentapetalae</taxon>
        <taxon>asterids</taxon>
        <taxon>campanulids</taxon>
        <taxon>Asterales</taxon>
        <taxon>Asteraceae</taxon>
        <taxon>Asteroideae</taxon>
        <taxon>Anthemideae</taxon>
        <taxon>Anthemidinae</taxon>
        <taxon>Tanacetum</taxon>
    </lineage>
</organism>